<proteinExistence type="predicted"/>
<keyword evidence="3" id="KW-1185">Reference proteome</keyword>
<gene>
    <name evidence="2" type="ORF">BL253_33100</name>
</gene>
<dbReference type="Proteomes" id="UP000188929">
    <property type="component" value="Unassembled WGS sequence"/>
</dbReference>
<accession>A0A1V2I1Q4</accession>
<evidence type="ECO:0000313" key="3">
    <source>
        <dbReference type="Proteomes" id="UP000188929"/>
    </source>
</evidence>
<dbReference type="STRING" id="1834516.BL253_33100"/>
<name>A0A1V2I1Q4_9ACTN</name>
<dbReference type="OrthoDB" id="3216660at2"/>
<feature type="region of interest" description="Disordered" evidence="1">
    <location>
        <begin position="46"/>
        <end position="66"/>
    </location>
</feature>
<sequence length="189" mass="18558">MVARRIALPAATVAVASVVTIGGAVAFATSPRDAAEPIARTAATAPVGAASPDGAPAGATPPVGEAAAAGVPAGAARPVAAGAAAPSSADAAAITAAIRSSDLTGQVPATSYQVDHIEIAGSDPNWARAELTPVTADIDRAYGVLHRTESGWRLEQLGSYEVGCTLVPPQARADLALDCPPPAATTYST</sequence>
<dbReference type="AlphaFoldDB" id="A0A1V2I1Q4"/>
<evidence type="ECO:0000313" key="2">
    <source>
        <dbReference type="EMBL" id="ONH23378.1"/>
    </source>
</evidence>
<protein>
    <submittedName>
        <fullName evidence="2">Uncharacterized protein</fullName>
    </submittedName>
</protein>
<organism evidence="2 3">
    <name type="scientific">Pseudofrankia asymbiotica</name>
    <dbReference type="NCBI Taxonomy" id="1834516"/>
    <lineage>
        <taxon>Bacteria</taxon>
        <taxon>Bacillati</taxon>
        <taxon>Actinomycetota</taxon>
        <taxon>Actinomycetes</taxon>
        <taxon>Frankiales</taxon>
        <taxon>Frankiaceae</taxon>
        <taxon>Pseudofrankia</taxon>
    </lineage>
</organism>
<reference evidence="3" key="1">
    <citation type="submission" date="2016-10" db="EMBL/GenBank/DDBJ databases">
        <title>Frankia sp. NRRL B-16386 Genome sequencing.</title>
        <authorList>
            <person name="Ghodhbane-Gtari F."/>
            <person name="Swanson E."/>
            <person name="Gueddou A."/>
            <person name="Hezbri K."/>
            <person name="Ktari K."/>
            <person name="Nouioui I."/>
            <person name="Morris K."/>
            <person name="Simpson S."/>
            <person name="Abebe-Akele F."/>
            <person name="Thomas K."/>
            <person name="Gtari M."/>
            <person name="Tisa L.S."/>
        </authorList>
    </citation>
    <scope>NUCLEOTIDE SEQUENCE [LARGE SCALE GENOMIC DNA]</scope>
    <source>
        <strain evidence="3">NRRL B-16386</strain>
    </source>
</reference>
<dbReference type="EMBL" id="MOMC01000087">
    <property type="protein sequence ID" value="ONH23378.1"/>
    <property type="molecule type" value="Genomic_DNA"/>
</dbReference>
<evidence type="ECO:0000256" key="1">
    <source>
        <dbReference type="SAM" id="MobiDB-lite"/>
    </source>
</evidence>
<comment type="caution">
    <text evidence="2">The sequence shown here is derived from an EMBL/GenBank/DDBJ whole genome shotgun (WGS) entry which is preliminary data.</text>
</comment>